<sequence>MTARTAEVIQIKAPIRRQIRHLDGSSEQTFSELLKETVSRLRKNGYKLIHVTKSYRRRGNVRADNFWKKERRVENVKIVWLCTLSFIFDGNFKFQLDFDYWFEFSKFLQNLRGDLYESGFPYTSRDFAEEFGKGEATRALEKIREVVKERIKSQASGWGEHGVIDEVTGRKSPEICHRKEFSMSSLSELDKLRDGLDELTEEPVELVKKSQEKINEIAQNKLKELIPFSIDPNSPEGYLSFSLWFRKPGGGFEYQLYRFVQENYEILGKERIRDALLRLETHGYVRVRRTPKDLRKEMEKRGIKKCRRFYEIEDGDVPGEELSDVLRNKTRIGAYLAPLPRRRLVKHLDAPDHLVQKELRKLKRRKYLLERKVRDFSGKTVRKIKPKKSYRNLKGIKKQIMKKAGKFYDIQKEALDQVQEMRPDDRQV</sequence>
<accession>A0A133UF59</accession>
<dbReference type="Proteomes" id="UP000070284">
    <property type="component" value="Unassembled WGS sequence"/>
</dbReference>
<reference evidence="1 2" key="1">
    <citation type="journal article" date="2016" name="Sci. Rep.">
        <title>Metabolic traits of an uncultured archaeal lineage -MSBL1- from brine pools of the Red Sea.</title>
        <authorList>
            <person name="Mwirichia R."/>
            <person name="Alam I."/>
            <person name="Rashid M."/>
            <person name="Vinu M."/>
            <person name="Ba-Alawi W."/>
            <person name="Anthony Kamau A."/>
            <person name="Kamanda Ngugi D."/>
            <person name="Goker M."/>
            <person name="Klenk H.P."/>
            <person name="Bajic V."/>
            <person name="Stingl U."/>
        </authorList>
    </citation>
    <scope>NUCLEOTIDE SEQUENCE [LARGE SCALE GENOMIC DNA]</scope>
    <source>
        <strain evidence="1">SCGC-AAA259E19</strain>
    </source>
</reference>
<organism evidence="1 2">
    <name type="scientific">candidate division MSBL1 archaeon SCGC-AAA259E19</name>
    <dbReference type="NCBI Taxonomy" id="1698264"/>
    <lineage>
        <taxon>Archaea</taxon>
        <taxon>Methanobacteriati</taxon>
        <taxon>Methanobacteriota</taxon>
        <taxon>candidate division MSBL1</taxon>
    </lineage>
</organism>
<gene>
    <name evidence="1" type="ORF">AKJ65_06935</name>
</gene>
<dbReference type="EMBL" id="LHXO01000132">
    <property type="protein sequence ID" value="KXA92861.1"/>
    <property type="molecule type" value="Genomic_DNA"/>
</dbReference>
<evidence type="ECO:0000313" key="1">
    <source>
        <dbReference type="EMBL" id="KXA92861.1"/>
    </source>
</evidence>
<protein>
    <submittedName>
        <fullName evidence="1">Uncharacterized protein</fullName>
    </submittedName>
</protein>
<name>A0A133UF59_9EURY</name>
<dbReference type="AlphaFoldDB" id="A0A133UF59"/>
<keyword evidence="2" id="KW-1185">Reference proteome</keyword>
<comment type="caution">
    <text evidence="1">The sequence shown here is derived from an EMBL/GenBank/DDBJ whole genome shotgun (WGS) entry which is preliminary data.</text>
</comment>
<evidence type="ECO:0000313" key="2">
    <source>
        <dbReference type="Proteomes" id="UP000070284"/>
    </source>
</evidence>
<proteinExistence type="predicted"/>